<reference evidence="1" key="1">
    <citation type="submission" date="2021-01" db="EMBL/GenBank/DDBJ databases">
        <authorList>
            <person name="Corre E."/>
            <person name="Pelletier E."/>
            <person name="Niang G."/>
            <person name="Scheremetjew M."/>
            <person name="Finn R."/>
            <person name="Kale V."/>
            <person name="Holt S."/>
            <person name="Cochrane G."/>
            <person name="Meng A."/>
            <person name="Brown T."/>
            <person name="Cohen L."/>
        </authorList>
    </citation>
    <scope>NUCLEOTIDE SEQUENCE</scope>
    <source>
        <strain evidence="1">Grunow 1884</strain>
    </source>
</reference>
<dbReference type="EMBL" id="HBGO01002247">
    <property type="protein sequence ID" value="CAD9321110.1"/>
    <property type="molecule type" value="Transcribed_RNA"/>
</dbReference>
<organism evidence="1">
    <name type="scientific">Trieres chinensis</name>
    <name type="common">Marine centric diatom</name>
    <name type="synonym">Odontella sinensis</name>
    <dbReference type="NCBI Taxonomy" id="1514140"/>
    <lineage>
        <taxon>Eukaryota</taxon>
        <taxon>Sar</taxon>
        <taxon>Stramenopiles</taxon>
        <taxon>Ochrophyta</taxon>
        <taxon>Bacillariophyta</taxon>
        <taxon>Mediophyceae</taxon>
        <taxon>Biddulphiophycidae</taxon>
        <taxon>Eupodiscales</taxon>
        <taxon>Parodontellaceae</taxon>
        <taxon>Trieres</taxon>
    </lineage>
</organism>
<name>A0A7S2E859_TRICV</name>
<gene>
    <name evidence="1" type="ORF">OSIN01602_LOCUS1276</name>
</gene>
<dbReference type="AlphaFoldDB" id="A0A7S2E859"/>
<protein>
    <submittedName>
        <fullName evidence="1">Uncharacterized protein</fullName>
    </submittedName>
</protein>
<proteinExistence type="predicted"/>
<sequence length="213" mass="24092">MDKDWNDCEGPDLVEKFTPLSDPMLIRTLDVAPSYVSRRPEEPRWVPTAVSGLLQCLFNYRPNCSVLFLDFDWLPPPDQPFDDSCGYGTRISTEAIGEPIVTDMTDSDHACVLSSHPELCDILYPTDFGALAGLTEAMLRIRDNNVGKGDDKSESFLAEATKQSDFLLKYGRKEVDATRGQIWGYTPLLHDFSNYSALVVKKRHIQERKAQKR</sequence>
<evidence type="ECO:0000313" key="1">
    <source>
        <dbReference type="EMBL" id="CAD9321110.1"/>
    </source>
</evidence>
<accession>A0A7S2E859</accession>